<comment type="caution">
    <text evidence="1">The sequence shown here is derived from an EMBL/GenBank/DDBJ whole genome shotgun (WGS) entry which is preliminary data.</text>
</comment>
<dbReference type="Proteomes" id="UP000284605">
    <property type="component" value="Unassembled WGS sequence"/>
</dbReference>
<evidence type="ECO:0000313" key="2">
    <source>
        <dbReference type="Proteomes" id="UP000284605"/>
    </source>
</evidence>
<dbReference type="AlphaFoldDB" id="A0A418WFX2"/>
<gene>
    <name evidence="1" type="ORF">D3874_19640</name>
</gene>
<sequence>MTEPRDPVVEGDLDAYVDDQLEVTRRIEVEAFLSAHPGDAARVMADLRARDELRVALAGQGGSGRPATGDAARRLQRGLAAGGMLERLRRMAAVFLLLGAGWLAHGVLGPASISPVVASTPTPAYVEDALRAHKTSTVRAAMASQPRVAAYDPAEIRTATGIVMPALPQDWRVRDVQIYPSQFGPSVEMSFETDDFGILSLFAVRPGSFDVVPPTDLEAGDAAASYFQVGEVAYALVARTDAEKLGRAAARLADSLY</sequence>
<keyword evidence="2" id="KW-1185">Reference proteome</keyword>
<evidence type="ECO:0000313" key="1">
    <source>
        <dbReference type="EMBL" id="RJF88916.1"/>
    </source>
</evidence>
<protein>
    <submittedName>
        <fullName evidence="1">Anti-sigma factor</fullName>
    </submittedName>
</protein>
<proteinExistence type="predicted"/>
<dbReference type="OrthoDB" id="9152892at2"/>
<dbReference type="RefSeq" id="WP_119779925.1">
    <property type="nucleotide sequence ID" value="NZ_QYUK01000011.1"/>
</dbReference>
<dbReference type="EMBL" id="QYUK01000011">
    <property type="protein sequence ID" value="RJF88916.1"/>
    <property type="molecule type" value="Genomic_DNA"/>
</dbReference>
<name>A0A418WFX2_9PROT</name>
<accession>A0A418WFX2</accession>
<reference evidence="1 2" key="1">
    <citation type="submission" date="2018-09" db="EMBL/GenBank/DDBJ databases">
        <authorList>
            <person name="Zhu H."/>
        </authorList>
    </citation>
    <scope>NUCLEOTIDE SEQUENCE [LARGE SCALE GENOMIC DNA]</scope>
    <source>
        <strain evidence="1 2">K1W22B-8</strain>
    </source>
</reference>
<organism evidence="1 2">
    <name type="scientific">Oleomonas cavernae</name>
    <dbReference type="NCBI Taxonomy" id="2320859"/>
    <lineage>
        <taxon>Bacteria</taxon>
        <taxon>Pseudomonadati</taxon>
        <taxon>Pseudomonadota</taxon>
        <taxon>Alphaproteobacteria</taxon>
        <taxon>Acetobacterales</taxon>
        <taxon>Acetobacteraceae</taxon>
        <taxon>Oleomonas</taxon>
    </lineage>
</organism>